<dbReference type="SFLD" id="SFLDG01082">
    <property type="entry name" value="B12-binding_domain_containing"/>
    <property type="match status" value="1"/>
</dbReference>
<dbReference type="Pfam" id="PF04055">
    <property type="entry name" value="Radical_SAM"/>
    <property type="match status" value="1"/>
</dbReference>
<evidence type="ECO:0000256" key="8">
    <source>
        <dbReference type="SAM" id="MobiDB-lite"/>
    </source>
</evidence>
<gene>
    <name evidence="11" type="ORF">SAMN03080599_01523</name>
</gene>
<comment type="cofactor">
    <cofactor evidence="1">
        <name>[4Fe-4S] cluster</name>
        <dbReference type="ChEBI" id="CHEBI:49883"/>
    </cofactor>
</comment>
<dbReference type="CDD" id="cd01335">
    <property type="entry name" value="Radical_SAM"/>
    <property type="match status" value="1"/>
</dbReference>
<dbReference type="SFLD" id="SFLDS00029">
    <property type="entry name" value="Radical_SAM"/>
    <property type="match status" value="1"/>
</dbReference>
<dbReference type="PANTHER" id="PTHR43409">
    <property type="entry name" value="ANAEROBIC MAGNESIUM-PROTOPORPHYRIN IX MONOMETHYL ESTER CYCLASE-RELATED"/>
    <property type="match status" value="1"/>
</dbReference>
<evidence type="ECO:0000313" key="11">
    <source>
        <dbReference type="EMBL" id="SCZ79000.1"/>
    </source>
</evidence>
<feature type="region of interest" description="Disordered" evidence="8">
    <location>
        <begin position="1"/>
        <end position="45"/>
    </location>
</feature>
<dbReference type="InterPro" id="IPR051198">
    <property type="entry name" value="BchE-like"/>
</dbReference>
<dbReference type="EMBL" id="FMWL01000006">
    <property type="protein sequence ID" value="SCZ79000.1"/>
    <property type="molecule type" value="Genomic_DNA"/>
</dbReference>
<proteinExistence type="predicted"/>
<keyword evidence="3" id="KW-0808">Transferase</keyword>
<evidence type="ECO:0000256" key="6">
    <source>
        <dbReference type="ARBA" id="ARBA00023004"/>
    </source>
</evidence>
<accession>A0A1G5RZ19</accession>
<evidence type="ECO:0000256" key="5">
    <source>
        <dbReference type="ARBA" id="ARBA00022723"/>
    </source>
</evidence>
<evidence type="ECO:0000256" key="3">
    <source>
        <dbReference type="ARBA" id="ARBA00022679"/>
    </source>
</evidence>
<dbReference type="InterPro" id="IPR058240">
    <property type="entry name" value="rSAM_sf"/>
</dbReference>
<dbReference type="RefSeq" id="WP_242870837.1">
    <property type="nucleotide sequence ID" value="NZ_FMWL01000006.1"/>
</dbReference>
<dbReference type="PROSITE" id="PS51918">
    <property type="entry name" value="RADICAL_SAM"/>
    <property type="match status" value="1"/>
</dbReference>
<dbReference type="Gene3D" id="3.40.50.280">
    <property type="entry name" value="Cobalamin-binding domain"/>
    <property type="match status" value="1"/>
</dbReference>
<keyword evidence="12" id="KW-1185">Reference proteome</keyword>
<evidence type="ECO:0000256" key="7">
    <source>
        <dbReference type="ARBA" id="ARBA00023014"/>
    </source>
</evidence>
<dbReference type="SMART" id="SM00729">
    <property type="entry name" value="Elp3"/>
    <property type="match status" value="1"/>
</dbReference>
<protein>
    <submittedName>
        <fullName evidence="11">Radical SAM superfamily enzyme YgiQ, UPF0313 family</fullName>
    </submittedName>
</protein>
<evidence type="ECO:0000313" key="12">
    <source>
        <dbReference type="Proteomes" id="UP000199208"/>
    </source>
</evidence>
<keyword evidence="5" id="KW-0479">Metal-binding</keyword>
<name>A0A1G5RZ19_9FIRM</name>
<keyword evidence="4" id="KW-0949">S-adenosyl-L-methionine</keyword>
<reference evidence="11 12" key="1">
    <citation type="submission" date="2016-10" db="EMBL/GenBank/DDBJ databases">
        <authorList>
            <person name="de Groot N.N."/>
        </authorList>
    </citation>
    <scope>NUCLEOTIDE SEQUENCE [LARGE SCALE GENOMIC DNA]</scope>
    <source>
        <strain evidence="11 12">DSM 2784</strain>
    </source>
</reference>
<dbReference type="InterPro" id="IPR006638">
    <property type="entry name" value="Elp3/MiaA/NifB-like_rSAM"/>
</dbReference>
<organism evidence="11 12">
    <name type="scientific">Acidaminobacter hydrogenoformans DSM 2784</name>
    <dbReference type="NCBI Taxonomy" id="1120920"/>
    <lineage>
        <taxon>Bacteria</taxon>
        <taxon>Bacillati</taxon>
        <taxon>Bacillota</taxon>
        <taxon>Clostridia</taxon>
        <taxon>Peptostreptococcales</taxon>
        <taxon>Acidaminobacteraceae</taxon>
        <taxon>Acidaminobacter</taxon>
    </lineage>
</organism>
<dbReference type="GO" id="GO:0005829">
    <property type="term" value="C:cytosol"/>
    <property type="evidence" value="ECO:0007669"/>
    <property type="project" value="TreeGrafter"/>
</dbReference>
<dbReference type="Proteomes" id="UP000199208">
    <property type="component" value="Unassembled WGS sequence"/>
</dbReference>
<keyword evidence="7" id="KW-0411">Iron-sulfur</keyword>
<feature type="domain" description="B12-binding" evidence="9">
    <location>
        <begin position="45"/>
        <end position="179"/>
    </location>
</feature>
<evidence type="ECO:0000256" key="1">
    <source>
        <dbReference type="ARBA" id="ARBA00001966"/>
    </source>
</evidence>
<dbReference type="STRING" id="1120920.SAMN03080599_01523"/>
<evidence type="ECO:0000259" key="9">
    <source>
        <dbReference type="PROSITE" id="PS51332"/>
    </source>
</evidence>
<dbReference type="GO" id="GO:0051539">
    <property type="term" value="F:4 iron, 4 sulfur cluster binding"/>
    <property type="evidence" value="ECO:0007669"/>
    <property type="project" value="UniProtKB-KW"/>
</dbReference>
<dbReference type="SUPFAM" id="SSF102114">
    <property type="entry name" value="Radical SAM enzymes"/>
    <property type="match status" value="1"/>
</dbReference>
<keyword evidence="6" id="KW-0408">Iron</keyword>
<dbReference type="InterPro" id="IPR007197">
    <property type="entry name" value="rSAM"/>
</dbReference>
<keyword evidence="2" id="KW-0489">Methyltransferase</keyword>
<evidence type="ECO:0000256" key="2">
    <source>
        <dbReference type="ARBA" id="ARBA00022603"/>
    </source>
</evidence>
<evidence type="ECO:0000256" key="4">
    <source>
        <dbReference type="ARBA" id="ARBA00022691"/>
    </source>
</evidence>
<dbReference type="SFLD" id="SFLDG01123">
    <property type="entry name" value="methyltransferase_(Class_B)"/>
    <property type="match status" value="1"/>
</dbReference>
<dbReference type="PROSITE" id="PS51332">
    <property type="entry name" value="B12_BINDING"/>
    <property type="match status" value="1"/>
</dbReference>
<dbReference type="GO" id="GO:0046872">
    <property type="term" value="F:metal ion binding"/>
    <property type="evidence" value="ECO:0007669"/>
    <property type="project" value="UniProtKB-KW"/>
</dbReference>
<dbReference type="InterPro" id="IPR034466">
    <property type="entry name" value="Methyltransferase_Class_B"/>
</dbReference>
<dbReference type="Gene3D" id="3.80.30.20">
    <property type="entry name" value="tm_1862 like domain"/>
    <property type="match status" value="1"/>
</dbReference>
<dbReference type="InterPro" id="IPR006158">
    <property type="entry name" value="Cobalamin-bd"/>
</dbReference>
<sequence>MKSKVGDGGPSAKALKEANSTEIPNAAPTANIMPTPKSPGPSPRKKVLLIQSSPYAGDGPDKKPIKKSRLYFVGLGLPLLAALTPEDWEVEIILETIEEIPWDTDAALIGIGSMGHAVVRTLDIARQFRARGKTVVLGGYMVSLMPEEAGKHADAVVLGDAEATWPQVIRDFEAGCLKPLYKAGNPKKVFCDVPIPTPLANNSTTGDRDSLAGDRGLLVGDRDLPENLYHTPLPRFDLIVNKRIGDFLPVQAGRGCPNTCSFCSVYCLYRGRYLKLPLEEVLRDVKQVQDLGFKKFLLLDDNIGADRQYLLALCEALRPLGMQWLSQCDISVGRDPVLLDAMAGAGCIALSFGLESLSEESLHGMDKDWAVPADYPALLAAVRRAGIDLSTEMVVGGEGDTLDSIKATARFIEENRIVVPRFYILTPIPGTDYFEEMQRAGRIVNADIYAYNGSEAVHQPAHMSPEDLTAAYWALYEAVFSIGSIVRRSLLRREAFKSPGALARALFYLGVNLYYRRQIRQRITPNII</sequence>
<dbReference type="InterPro" id="IPR023404">
    <property type="entry name" value="rSAM_horseshoe"/>
</dbReference>
<dbReference type="AlphaFoldDB" id="A0A1G5RZ19"/>
<dbReference type="PANTHER" id="PTHR43409:SF7">
    <property type="entry name" value="BLL1977 PROTEIN"/>
    <property type="match status" value="1"/>
</dbReference>
<evidence type="ECO:0000259" key="10">
    <source>
        <dbReference type="PROSITE" id="PS51918"/>
    </source>
</evidence>
<dbReference type="GO" id="GO:0003824">
    <property type="term" value="F:catalytic activity"/>
    <property type="evidence" value="ECO:0007669"/>
    <property type="project" value="InterPro"/>
</dbReference>
<dbReference type="GO" id="GO:0031419">
    <property type="term" value="F:cobalamin binding"/>
    <property type="evidence" value="ECO:0007669"/>
    <property type="project" value="InterPro"/>
</dbReference>
<feature type="domain" description="Radical SAM core" evidence="10">
    <location>
        <begin position="240"/>
        <end position="467"/>
    </location>
</feature>